<dbReference type="Gene3D" id="3.30.70.270">
    <property type="match status" value="1"/>
</dbReference>
<dbReference type="eggNOG" id="COG3322">
    <property type="taxonomic scope" value="Bacteria"/>
</dbReference>
<reference evidence="5 6" key="1">
    <citation type="submission" date="2006-03" db="EMBL/GenBank/DDBJ databases">
        <title>Complete sequence of Shewanella denitrificans OS217.</title>
        <authorList>
            <consortium name="US DOE Joint Genome Institute"/>
            <person name="Copeland A."/>
            <person name="Lucas S."/>
            <person name="Lapidus A."/>
            <person name="Barry K."/>
            <person name="Detter J.C."/>
            <person name="Glavina del Rio T."/>
            <person name="Hammon N."/>
            <person name="Israni S."/>
            <person name="Dalin E."/>
            <person name="Tice H."/>
            <person name="Pitluck S."/>
            <person name="Brettin T."/>
            <person name="Bruce D."/>
            <person name="Han C."/>
            <person name="Tapia R."/>
            <person name="Gilna P."/>
            <person name="Kiss H."/>
            <person name="Schmutz J."/>
            <person name="Larimer F."/>
            <person name="Land M."/>
            <person name="Hauser L."/>
            <person name="Kyrpides N."/>
            <person name="Lykidis A."/>
            <person name="Richardson P."/>
        </authorList>
    </citation>
    <scope>NUCLEOTIDE SEQUENCE [LARGE SCALE GENOMIC DNA]</scope>
    <source>
        <strain evidence="6">OS217 / ATCC BAA-1090 / DSM 15013</strain>
    </source>
</reference>
<proteinExistence type="predicted"/>
<dbReference type="InterPro" id="IPR035919">
    <property type="entry name" value="EAL_sf"/>
</dbReference>
<feature type="domain" description="EAL" evidence="3">
    <location>
        <begin position="526"/>
        <end position="776"/>
    </location>
</feature>
<dbReference type="RefSeq" id="WP_011497814.1">
    <property type="nucleotide sequence ID" value="NC_007954.1"/>
</dbReference>
<comment type="cofactor">
    <cofactor evidence="1">
        <name>Mg(2+)</name>
        <dbReference type="ChEBI" id="CHEBI:18420"/>
    </cofactor>
</comment>
<dbReference type="Gene3D" id="3.20.20.450">
    <property type="entry name" value="EAL domain"/>
    <property type="match status" value="1"/>
</dbReference>
<feature type="transmembrane region" description="Helical" evidence="2">
    <location>
        <begin position="20"/>
        <end position="40"/>
    </location>
</feature>
<evidence type="ECO:0000313" key="6">
    <source>
        <dbReference type="Proteomes" id="UP000001982"/>
    </source>
</evidence>
<dbReference type="InterPro" id="IPR007892">
    <property type="entry name" value="CHASE4"/>
</dbReference>
<evidence type="ECO:0000256" key="2">
    <source>
        <dbReference type="SAM" id="Phobius"/>
    </source>
</evidence>
<evidence type="ECO:0000259" key="4">
    <source>
        <dbReference type="PROSITE" id="PS50887"/>
    </source>
</evidence>
<dbReference type="SUPFAM" id="SSF141868">
    <property type="entry name" value="EAL domain-like"/>
    <property type="match status" value="1"/>
</dbReference>
<feature type="domain" description="GGDEF" evidence="4">
    <location>
        <begin position="386"/>
        <end position="517"/>
    </location>
</feature>
<dbReference type="CDD" id="cd01948">
    <property type="entry name" value="EAL"/>
    <property type="match status" value="1"/>
</dbReference>
<evidence type="ECO:0000256" key="1">
    <source>
        <dbReference type="ARBA" id="ARBA00001946"/>
    </source>
</evidence>
<dbReference type="eggNOG" id="COG5001">
    <property type="taxonomic scope" value="Bacteria"/>
</dbReference>
<dbReference type="NCBIfam" id="TIGR00254">
    <property type="entry name" value="GGDEF"/>
    <property type="match status" value="1"/>
</dbReference>
<dbReference type="PANTHER" id="PTHR44757:SF2">
    <property type="entry name" value="BIOFILM ARCHITECTURE MAINTENANCE PROTEIN MBAA"/>
    <property type="match status" value="1"/>
</dbReference>
<dbReference type="InterPro" id="IPR043128">
    <property type="entry name" value="Rev_trsase/Diguanyl_cyclase"/>
</dbReference>
<dbReference type="InterPro" id="IPR000160">
    <property type="entry name" value="GGDEF_dom"/>
</dbReference>
<dbReference type="Pfam" id="PF00990">
    <property type="entry name" value="GGDEF"/>
    <property type="match status" value="1"/>
</dbReference>
<dbReference type="PROSITE" id="PS50887">
    <property type="entry name" value="GGDEF"/>
    <property type="match status" value="1"/>
</dbReference>
<evidence type="ECO:0000259" key="3">
    <source>
        <dbReference type="PROSITE" id="PS50883"/>
    </source>
</evidence>
<protein>
    <submittedName>
        <fullName evidence="5">Periplasmic sensor diguanylate cyclase/phosphodiesterase</fullName>
    </submittedName>
</protein>
<name>Q12IQ4_SHEDO</name>
<dbReference type="SMART" id="SM00052">
    <property type="entry name" value="EAL"/>
    <property type="match status" value="1"/>
</dbReference>
<dbReference type="InterPro" id="IPR001633">
    <property type="entry name" value="EAL_dom"/>
</dbReference>
<dbReference type="GO" id="GO:0003824">
    <property type="term" value="F:catalytic activity"/>
    <property type="evidence" value="ECO:0007669"/>
    <property type="project" value="UniProtKB-ARBA"/>
</dbReference>
<dbReference type="SUPFAM" id="SSF55073">
    <property type="entry name" value="Nucleotide cyclase"/>
    <property type="match status" value="1"/>
</dbReference>
<dbReference type="CDD" id="cd01949">
    <property type="entry name" value="GGDEF"/>
    <property type="match status" value="1"/>
</dbReference>
<dbReference type="STRING" id="318161.Sden_3396"/>
<dbReference type="InterPro" id="IPR029787">
    <property type="entry name" value="Nucleotide_cyclase"/>
</dbReference>
<dbReference type="PROSITE" id="PS50883">
    <property type="entry name" value="EAL"/>
    <property type="match status" value="1"/>
</dbReference>
<keyword evidence="6" id="KW-1185">Reference proteome</keyword>
<dbReference type="FunFam" id="3.30.70.270:FF:000001">
    <property type="entry name" value="Diguanylate cyclase domain protein"/>
    <property type="match status" value="1"/>
</dbReference>
<dbReference type="HOGENOM" id="CLU_000445_70_50_6"/>
<accession>Q12IQ4</accession>
<dbReference type="EMBL" id="CP000302">
    <property type="protein sequence ID" value="ABE56672.1"/>
    <property type="molecule type" value="Genomic_DNA"/>
</dbReference>
<dbReference type="KEGG" id="sdn:Sden_3396"/>
<organism evidence="5 6">
    <name type="scientific">Shewanella denitrificans (strain OS217 / ATCC BAA-1090 / DSM 15013)</name>
    <dbReference type="NCBI Taxonomy" id="318161"/>
    <lineage>
        <taxon>Bacteria</taxon>
        <taxon>Pseudomonadati</taxon>
        <taxon>Pseudomonadota</taxon>
        <taxon>Gammaproteobacteria</taxon>
        <taxon>Alteromonadales</taxon>
        <taxon>Shewanellaceae</taxon>
        <taxon>Shewanella</taxon>
    </lineage>
</organism>
<sequence length="795" mass="89751">MLMDLAQTPQYKPHQSLGRWMLVGMSALLLTTGACFLFFAHQLMEARFDSFDAKHYEQELMRVNGVFKQSRQSFELLLTDYAHWDDTEQFTLGTNPEFIQENLVPESLINIQVNGFIITHLDGSLVTAPHLVMDNELVPMPESIWQTFSALLPSLMTPDKLSANTALAWVGTDAIMITGSTITDTIKSHDPSGYLFFIRKLDSKIMQGFKNMTLVDFELLPAPISQNAQVEIHTLLVNDEPHWIVDKNLAGLPAKIKVQGGTFLEEERSLTLLLLALSVAGLSLISLLGVFWIMNFKVLKRIRLFSALADQHRQAPEQSIHWPIVGKDELDNLAISLNEFISEVGKRHDDLSYLAEHDALTGLGNRRLLMSRLDANMNHHQRNPKFISTLLLLDLDSFKLLNDGLGHSAGDDILRLVAKRMLAMVRNYDTVVRLGGDEFAILLENVEPEMVLPFAERLHQQIYESFEYNGHKLKLKASIGLAAVKSALSKEDVIRNADLAMYEAKRKGRNQTVVFRVDLLDAVSRRLQLEQALQEALNHQELEVWFQPIVDARNGKVVAMEALSRWFLDGIFVPPDEFIKIAEASGMITKLGKQVFDNVGASLADLRLNYPDLICNINLSVRQFRDSNLEEDIVDCATKYQLPSSAIHLELTESMIATSETEILPTMCALVDKGYKFHLDDFGTGYSSLERLRNLPFDTLKVDRSFITPLGKGDDVMVRNIINIGNELGMSLIAEGVETETEVHKLLQLGCWDIQGYYFARPMPLAKLKLWLAENQTQIAQQTFTQQKHTQGYII</sequence>
<dbReference type="SMART" id="SM00267">
    <property type="entry name" value="GGDEF"/>
    <property type="match status" value="1"/>
</dbReference>
<keyword evidence="2" id="KW-1133">Transmembrane helix</keyword>
<dbReference type="Pfam" id="PF00563">
    <property type="entry name" value="EAL"/>
    <property type="match status" value="1"/>
</dbReference>
<dbReference type="InterPro" id="IPR052155">
    <property type="entry name" value="Biofilm_reg_signaling"/>
</dbReference>
<feature type="transmembrane region" description="Helical" evidence="2">
    <location>
        <begin position="272"/>
        <end position="294"/>
    </location>
</feature>
<dbReference type="PANTHER" id="PTHR44757">
    <property type="entry name" value="DIGUANYLATE CYCLASE DGCP"/>
    <property type="match status" value="1"/>
</dbReference>
<keyword evidence="2" id="KW-0812">Transmembrane</keyword>
<dbReference type="AlphaFoldDB" id="Q12IQ4"/>
<gene>
    <name evidence="5" type="ordered locus">Sden_3396</name>
</gene>
<dbReference type="Proteomes" id="UP000001982">
    <property type="component" value="Chromosome"/>
</dbReference>
<keyword evidence="2" id="KW-0472">Membrane</keyword>
<evidence type="ECO:0000313" key="5">
    <source>
        <dbReference type="EMBL" id="ABE56672.1"/>
    </source>
</evidence>
<dbReference type="Pfam" id="PF05228">
    <property type="entry name" value="CHASE4"/>
    <property type="match status" value="1"/>
</dbReference>